<dbReference type="EMBL" id="CAJVPV010019363">
    <property type="protein sequence ID" value="CAG8710882.1"/>
    <property type="molecule type" value="Genomic_DNA"/>
</dbReference>
<name>A0A9N9N8G8_9GLOM</name>
<evidence type="ECO:0000313" key="2">
    <source>
        <dbReference type="Proteomes" id="UP000789342"/>
    </source>
</evidence>
<dbReference type="Proteomes" id="UP000789342">
    <property type="component" value="Unassembled WGS sequence"/>
</dbReference>
<sequence>SSDVIFNYYCFAIASSNTYLTEYQWLYLFLDLTLIEYNNWCKW</sequence>
<evidence type="ECO:0000313" key="1">
    <source>
        <dbReference type="EMBL" id="CAG8710882.1"/>
    </source>
</evidence>
<accession>A0A9N9N8G8</accession>
<reference evidence="1" key="1">
    <citation type="submission" date="2021-06" db="EMBL/GenBank/DDBJ databases">
        <authorList>
            <person name="Kallberg Y."/>
            <person name="Tangrot J."/>
            <person name="Rosling A."/>
        </authorList>
    </citation>
    <scope>NUCLEOTIDE SEQUENCE</scope>
    <source>
        <strain evidence="1">CL551</strain>
    </source>
</reference>
<feature type="non-terminal residue" evidence="1">
    <location>
        <position position="1"/>
    </location>
</feature>
<gene>
    <name evidence="1" type="ORF">AMORRO_LOCUS12682</name>
</gene>
<dbReference type="AlphaFoldDB" id="A0A9N9N8G8"/>
<protein>
    <submittedName>
        <fullName evidence="1">14519_t:CDS:1</fullName>
    </submittedName>
</protein>
<proteinExistence type="predicted"/>
<keyword evidence="2" id="KW-1185">Reference proteome</keyword>
<comment type="caution">
    <text evidence="1">The sequence shown here is derived from an EMBL/GenBank/DDBJ whole genome shotgun (WGS) entry which is preliminary data.</text>
</comment>
<organism evidence="1 2">
    <name type="scientific">Acaulospora morrowiae</name>
    <dbReference type="NCBI Taxonomy" id="94023"/>
    <lineage>
        <taxon>Eukaryota</taxon>
        <taxon>Fungi</taxon>
        <taxon>Fungi incertae sedis</taxon>
        <taxon>Mucoromycota</taxon>
        <taxon>Glomeromycotina</taxon>
        <taxon>Glomeromycetes</taxon>
        <taxon>Diversisporales</taxon>
        <taxon>Acaulosporaceae</taxon>
        <taxon>Acaulospora</taxon>
    </lineage>
</organism>